<name>A0A0X8FAG1_9LACT</name>
<feature type="transmembrane region" description="Helical" evidence="7">
    <location>
        <begin position="166"/>
        <end position="187"/>
    </location>
</feature>
<dbReference type="AlphaFoldDB" id="A0A0X8FAG1"/>
<feature type="transmembrane region" description="Helical" evidence="7">
    <location>
        <begin position="193"/>
        <end position="210"/>
    </location>
</feature>
<evidence type="ECO:0000313" key="11">
    <source>
        <dbReference type="Proteomes" id="UP000234239"/>
    </source>
</evidence>
<evidence type="ECO:0000256" key="1">
    <source>
        <dbReference type="ARBA" id="ARBA00004141"/>
    </source>
</evidence>
<keyword evidence="4 7" id="KW-1133">Transmembrane helix</keyword>
<feature type="transmembrane region" description="Helical" evidence="7">
    <location>
        <begin position="52"/>
        <end position="75"/>
    </location>
</feature>
<feature type="transmembrane region" description="Helical" evidence="7">
    <location>
        <begin position="217"/>
        <end position="238"/>
    </location>
</feature>
<dbReference type="Proteomes" id="UP000234239">
    <property type="component" value="Unassembled WGS sequence"/>
</dbReference>
<dbReference type="Gene3D" id="1.10.3470.10">
    <property type="entry name" value="ABC transporter involved in vitamin B12 uptake, BtuC"/>
    <property type="match status" value="1"/>
</dbReference>
<dbReference type="SUPFAM" id="SSF81345">
    <property type="entry name" value="ABC transporter involved in vitamin B12 uptake, BtuC"/>
    <property type="match status" value="1"/>
</dbReference>
<evidence type="ECO:0000256" key="7">
    <source>
        <dbReference type="SAM" id="Phobius"/>
    </source>
</evidence>
<dbReference type="PANTHER" id="PTHR30477:SF0">
    <property type="entry name" value="METAL TRANSPORT SYSTEM MEMBRANE PROTEIN TM_0125-RELATED"/>
    <property type="match status" value="1"/>
</dbReference>
<dbReference type="EMBL" id="CP014160">
    <property type="protein sequence ID" value="AMB93738.1"/>
    <property type="molecule type" value="Genomic_DNA"/>
</dbReference>
<dbReference type="GO" id="GO:0055085">
    <property type="term" value="P:transmembrane transport"/>
    <property type="evidence" value="ECO:0007669"/>
    <property type="project" value="InterPro"/>
</dbReference>
<dbReference type="GO" id="GO:0010043">
    <property type="term" value="P:response to zinc ion"/>
    <property type="evidence" value="ECO:0007669"/>
    <property type="project" value="TreeGrafter"/>
</dbReference>
<dbReference type="Proteomes" id="UP000069912">
    <property type="component" value="Chromosome"/>
</dbReference>
<keyword evidence="10" id="KW-1185">Reference proteome</keyword>
<dbReference type="PANTHER" id="PTHR30477">
    <property type="entry name" value="ABC-TRANSPORTER METAL-BINDING PROTEIN"/>
    <property type="match status" value="1"/>
</dbReference>
<protein>
    <submittedName>
        <fullName evidence="8">Zinc ABC transporter permease</fullName>
    </submittedName>
</protein>
<dbReference type="KEGG" id="asan:AWM72_02715"/>
<dbReference type="Pfam" id="PF00950">
    <property type="entry name" value="ABC-3"/>
    <property type="match status" value="1"/>
</dbReference>
<comment type="similarity">
    <text evidence="2 6">Belongs to the ABC-3 integral membrane protein family.</text>
</comment>
<reference evidence="10" key="2">
    <citation type="submission" date="2016-01" db="EMBL/GenBank/DDBJ databases">
        <title>Six Aerococcus type strain genome sequencing and assembly using PacBio and Illumina Hiseq.</title>
        <authorList>
            <person name="Carkaci D."/>
            <person name="Dargis R."/>
            <person name="Nielsen X.C."/>
            <person name="Skovgaard O."/>
            <person name="Fuursted K."/>
            <person name="Christensen J.J."/>
        </authorList>
    </citation>
    <scope>NUCLEOTIDE SEQUENCE [LARGE SCALE GENOMIC DNA]</scope>
    <source>
        <strain evidence="10">CCUG43001</strain>
    </source>
</reference>
<sequence>MEMLQYDFMQRAVIACLAMALFTPILGLFLILRKQSLMADTLAHISLAGVALGYLLGLEPTLTTIALVILAALLLEYLRRVYSNYSDISIAMLMSGGMALALLLLSRVDSAASIESYLFGSIVAISPLQIGLLIGLAVIVGLAYLVNQRILYVLSFDEDTAYTAGLPTRLISVLFSVVTGIAISIMMPIAGSLLVSAIIIMPAAIAMRIARHFNQVIYLAVILSLIGMLGGLTVSYYFDTPPGATIAALFIVIFMAQSLYLKLKD</sequence>
<evidence type="ECO:0000313" key="10">
    <source>
        <dbReference type="Proteomes" id="UP000069912"/>
    </source>
</evidence>
<comment type="subcellular location">
    <subcellularLocation>
        <location evidence="6">Cell membrane</location>
        <topology evidence="6">Multi-pass membrane protein</topology>
    </subcellularLocation>
    <subcellularLocation>
        <location evidence="1">Membrane</location>
        <topology evidence="1">Multi-pass membrane protein</topology>
    </subcellularLocation>
</comment>
<keyword evidence="5 7" id="KW-0472">Membrane</keyword>
<organism evidence="8 10">
    <name type="scientific">Aerococcus sanguinicola</name>
    <dbReference type="NCBI Taxonomy" id="119206"/>
    <lineage>
        <taxon>Bacteria</taxon>
        <taxon>Bacillati</taxon>
        <taxon>Bacillota</taxon>
        <taxon>Bacilli</taxon>
        <taxon>Lactobacillales</taxon>
        <taxon>Aerococcaceae</taxon>
        <taxon>Aerococcus</taxon>
    </lineage>
</organism>
<dbReference type="GO" id="GO:0043190">
    <property type="term" value="C:ATP-binding cassette (ABC) transporter complex"/>
    <property type="evidence" value="ECO:0007669"/>
    <property type="project" value="InterPro"/>
</dbReference>
<evidence type="ECO:0000256" key="4">
    <source>
        <dbReference type="ARBA" id="ARBA00022989"/>
    </source>
</evidence>
<feature type="transmembrane region" description="Helical" evidence="7">
    <location>
        <begin position="12"/>
        <end position="32"/>
    </location>
</feature>
<dbReference type="EMBL" id="PKGY01000003">
    <property type="protein sequence ID" value="PKZ21533.1"/>
    <property type="molecule type" value="Genomic_DNA"/>
</dbReference>
<dbReference type="InterPro" id="IPR001626">
    <property type="entry name" value="ABC_TroCD"/>
</dbReference>
<keyword evidence="3 6" id="KW-0812">Transmembrane</keyword>
<evidence type="ECO:0000256" key="6">
    <source>
        <dbReference type="RuleBase" id="RU003943"/>
    </source>
</evidence>
<evidence type="ECO:0000256" key="5">
    <source>
        <dbReference type="ARBA" id="ARBA00023136"/>
    </source>
</evidence>
<accession>A0A0X8FAG1</accession>
<reference evidence="8 10" key="1">
    <citation type="journal article" date="2016" name="Genome Announc.">
        <title>Complete Genome Sequences of Aerococcus christensenii CCUG 28831T, Aerococcus sanguinicola CCUG 43001T, Aerococcus urinae CCUG 36881T, Aerococcus urinaeequi CCUG 28094T, Aerococcus urinaehominis CCUG 42038 BT, and Aerococcus viridans CCUG 4311T.</title>
        <authorList>
            <person name="Carkaci D."/>
            <person name="Dargis R."/>
            <person name="Nielsen X.C."/>
            <person name="Skovgaard O."/>
            <person name="Fuursted K."/>
            <person name="Christensen J.J."/>
        </authorList>
    </citation>
    <scope>NUCLEOTIDE SEQUENCE [LARGE SCALE GENOMIC DNA]</scope>
    <source>
        <strain evidence="8 10">CCUG43001</strain>
    </source>
</reference>
<feature type="transmembrane region" description="Helical" evidence="7">
    <location>
        <begin position="87"/>
        <end position="105"/>
    </location>
</feature>
<gene>
    <name evidence="8" type="ORF">AWM72_02715</name>
    <name evidence="9" type="ORF">CYJ28_06380</name>
</gene>
<dbReference type="OrthoDB" id="9798540at2"/>
<evidence type="ECO:0000313" key="8">
    <source>
        <dbReference type="EMBL" id="AMB93738.1"/>
    </source>
</evidence>
<evidence type="ECO:0000256" key="3">
    <source>
        <dbReference type="ARBA" id="ARBA00022692"/>
    </source>
</evidence>
<reference evidence="9 11" key="3">
    <citation type="submission" date="2017-12" db="EMBL/GenBank/DDBJ databases">
        <title>Phylogenetic diversity of female urinary microbiome.</title>
        <authorList>
            <person name="Thomas-White K."/>
            <person name="Wolfe A.J."/>
        </authorList>
    </citation>
    <scope>NUCLEOTIDE SEQUENCE [LARGE SCALE GENOMIC DNA]</scope>
    <source>
        <strain evidence="9 11">UMB0139</strain>
    </source>
</reference>
<proteinExistence type="inferred from homology"/>
<dbReference type="RefSeq" id="WP_067972775.1">
    <property type="nucleotide sequence ID" value="NZ_CAJHKM010000004.1"/>
</dbReference>
<dbReference type="GeneID" id="92902979"/>
<evidence type="ECO:0000256" key="2">
    <source>
        <dbReference type="ARBA" id="ARBA00008034"/>
    </source>
</evidence>
<feature type="transmembrane region" description="Helical" evidence="7">
    <location>
        <begin position="244"/>
        <end position="263"/>
    </location>
</feature>
<feature type="transmembrane region" description="Helical" evidence="7">
    <location>
        <begin position="117"/>
        <end position="145"/>
    </location>
</feature>
<dbReference type="InterPro" id="IPR037294">
    <property type="entry name" value="ABC_BtuC-like"/>
</dbReference>
<evidence type="ECO:0000313" key="9">
    <source>
        <dbReference type="EMBL" id="PKZ21533.1"/>
    </source>
</evidence>
<keyword evidence="6" id="KW-0813">Transport</keyword>